<keyword evidence="3" id="KW-1185">Reference proteome</keyword>
<feature type="compositionally biased region" description="Pro residues" evidence="1">
    <location>
        <begin position="31"/>
        <end position="47"/>
    </location>
</feature>
<dbReference type="Proteomes" id="UP001152519">
    <property type="component" value="Unassembled WGS sequence"/>
</dbReference>
<feature type="region of interest" description="Disordered" evidence="1">
    <location>
        <begin position="1"/>
        <end position="68"/>
    </location>
</feature>
<protein>
    <submittedName>
        <fullName evidence="2">Uncharacterized protein</fullName>
    </submittedName>
</protein>
<reference evidence="2" key="1">
    <citation type="submission" date="2021-05" db="EMBL/GenBank/DDBJ databases">
        <authorList>
            <person name="Arsene-Ploetze F."/>
        </authorList>
    </citation>
    <scope>NUCLEOTIDE SEQUENCE</scope>
    <source>
        <strain evidence="2">DSM 42138</strain>
    </source>
</reference>
<dbReference type="EMBL" id="CAJSLV010000049">
    <property type="protein sequence ID" value="CAG6393401.1"/>
    <property type="molecule type" value="Genomic_DNA"/>
</dbReference>
<accession>A0A9W4DNK8</accession>
<comment type="caution">
    <text evidence="2">The sequence shown here is derived from an EMBL/GenBank/DDBJ whole genome shotgun (WGS) entry which is preliminary data.</text>
</comment>
<name>A0A9W4DNK8_9ACTN</name>
<proteinExistence type="predicted"/>
<gene>
    <name evidence="2" type="ORF">SCOCK_200013</name>
</gene>
<dbReference type="AlphaFoldDB" id="A0A9W4DNK8"/>
<evidence type="ECO:0000313" key="2">
    <source>
        <dbReference type="EMBL" id="CAG6393401.1"/>
    </source>
</evidence>
<sequence>MLVRAVLHIPDPHPSPGRLTPDNPGASSHAPPTPPNPSPPRPGPSPPGRNGKAPVTDVTGAVPASSRR</sequence>
<evidence type="ECO:0000256" key="1">
    <source>
        <dbReference type="SAM" id="MobiDB-lite"/>
    </source>
</evidence>
<organism evidence="2 3">
    <name type="scientific">Actinacidiphila cocklensis</name>
    <dbReference type="NCBI Taxonomy" id="887465"/>
    <lineage>
        <taxon>Bacteria</taxon>
        <taxon>Bacillati</taxon>
        <taxon>Actinomycetota</taxon>
        <taxon>Actinomycetes</taxon>
        <taxon>Kitasatosporales</taxon>
        <taxon>Streptomycetaceae</taxon>
        <taxon>Actinacidiphila</taxon>
    </lineage>
</organism>
<evidence type="ECO:0000313" key="3">
    <source>
        <dbReference type="Proteomes" id="UP001152519"/>
    </source>
</evidence>